<sequence>MKTYYIYIIASENETLYIWVTSNLIKRIYEHKNKTFDWFSKKYNITKLVYYEIYNNSIESINREKQLKKWNREWKINLINENNPLWKDLYEDIIK</sequence>
<dbReference type="InterPro" id="IPR000305">
    <property type="entry name" value="GIY-YIG_endonuc"/>
</dbReference>
<dbReference type="EMBL" id="AMFJ01021603">
    <property type="protein sequence ID" value="EKD66729.1"/>
    <property type="molecule type" value="Genomic_DNA"/>
</dbReference>
<dbReference type="PANTHER" id="PTHR34477:SF5">
    <property type="entry name" value="BSL5627 PROTEIN"/>
    <property type="match status" value="1"/>
</dbReference>
<dbReference type="InterPro" id="IPR050190">
    <property type="entry name" value="UPF0213_domain"/>
</dbReference>
<evidence type="ECO:0000256" key="1">
    <source>
        <dbReference type="ARBA" id="ARBA00007435"/>
    </source>
</evidence>
<organism evidence="3">
    <name type="scientific">uncultured bacterium</name>
    <name type="common">gcode 4</name>
    <dbReference type="NCBI Taxonomy" id="1234023"/>
    <lineage>
        <taxon>Bacteria</taxon>
        <taxon>environmental samples</taxon>
    </lineage>
</organism>
<feature type="domain" description="GIY-YIG" evidence="2">
    <location>
        <begin position="2"/>
        <end position="78"/>
    </location>
</feature>
<dbReference type="Pfam" id="PF01541">
    <property type="entry name" value="GIY-YIG"/>
    <property type="match status" value="1"/>
</dbReference>
<dbReference type="PANTHER" id="PTHR34477">
    <property type="entry name" value="UPF0213 PROTEIN YHBQ"/>
    <property type="match status" value="1"/>
</dbReference>
<reference evidence="3" key="1">
    <citation type="journal article" date="2012" name="Science">
        <title>Fermentation, hydrogen, and sulfur metabolism in multiple uncultivated bacterial phyla.</title>
        <authorList>
            <person name="Wrighton K.C."/>
            <person name="Thomas B.C."/>
            <person name="Sharon I."/>
            <person name="Miller C.S."/>
            <person name="Castelle C.J."/>
            <person name="VerBerkmoes N.C."/>
            <person name="Wilkins M.J."/>
            <person name="Hettich R.L."/>
            <person name="Lipton M.S."/>
            <person name="Williams K.H."/>
            <person name="Long P.E."/>
            <person name="Banfield J.F."/>
        </authorList>
    </citation>
    <scope>NUCLEOTIDE SEQUENCE [LARGE SCALE GENOMIC DNA]</scope>
</reference>
<dbReference type="PROSITE" id="PS50164">
    <property type="entry name" value="GIY_YIG"/>
    <property type="match status" value="1"/>
</dbReference>
<accession>K2BX22</accession>
<proteinExistence type="inferred from homology"/>
<evidence type="ECO:0000313" key="3">
    <source>
        <dbReference type="EMBL" id="EKD66729.1"/>
    </source>
</evidence>
<name>K2BX22_9BACT</name>
<dbReference type="Gene3D" id="3.40.1440.10">
    <property type="entry name" value="GIY-YIG endonuclease"/>
    <property type="match status" value="1"/>
</dbReference>
<dbReference type="SUPFAM" id="SSF82771">
    <property type="entry name" value="GIY-YIG endonuclease"/>
    <property type="match status" value="1"/>
</dbReference>
<dbReference type="InterPro" id="IPR035901">
    <property type="entry name" value="GIY-YIG_endonuc_sf"/>
</dbReference>
<dbReference type="AlphaFoldDB" id="K2BX22"/>
<gene>
    <name evidence="3" type="ORF">ACD_49C00017G0001</name>
</gene>
<comment type="caution">
    <text evidence="3">The sequence shown here is derived from an EMBL/GenBank/DDBJ whole genome shotgun (WGS) entry which is preliminary data.</text>
</comment>
<evidence type="ECO:0000259" key="2">
    <source>
        <dbReference type="PROSITE" id="PS50164"/>
    </source>
</evidence>
<protein>
    <recommendedName>
        <fullName evidence="2">GIY-YIG domain-containing protein</fullName>
    </recommendedName>
</protein>
<comment type="similarity">
    <text evidence="1">Belongs to the UPF0213 family.</text>
</comment>
<dbReference type="CDD" id="cd10448">
    <property type="entry name" value="GIY-YIG_unchar_3"/>
    <property type="match status" value="1"/>
</dbReference>